<comment type="function">
    <text evidence="10">Catalyzes the acyloin condensation reaction between C atoms 2 and 3 of pyruvate and glyceraldehyde 3-phosphate to yield 1-deoxy-D-xylulose-5-phosphate (DXP).</text>
</comment>
<feature type="binding site" evidence="10">
    <location>
        <begin position="145"/>
        <end position="146"/>
    </location>
    <ligand>
        <name>thiamine diphosphate</name>
        <dbReference type="ChEBI" id="CHEBI:58937"/>
    </ligand>
</feature>
<evidence type="ECO:0000256" key="1">
    <source>
        <dbReference type="ARBA" id="ARBA00004980"/>
    </source>
</evidence>
<evidence type="ECO:0000256" key="3">
    <source>
        <dbReference type="ARBA" id="ARBA00011738"/>
    </source>
</evidence>
<comment type="caution">
    <text evidence="12">The sequence shown here is derived from an EMBL/GenBank/DDBJ whole genome shotgun (WGS) entry which is preliminary data.</text>
</comment>
<feature type="domain" description="Transketolase-like pyrimidine-binding" evidence="11">
    <location>
        <begin position="316"/>
        <end position="481"/>
    </location>
</feature>
<dbReference type="AlphaFoldDB" id="K1L3G5"/>
<evidence type="ECO:0000256" key="4">
    <source>
        <dbReference type="ARBA" id="ARBA00022679"/>
    </source>
</evidence>
<dbReference type="InterPro" id="IPR005477">
    <property type="entry name" value="Dxylulose-5-P_synthase"/>
</dbReference>
<keyword evidence="7 10" id="KW-0784">Thiamine biosynthesis</keyword>
<dbReference type="Pfam" id="PF02780">
    <property type="entry name" value="Transketolase_C"/>
    <property type="match status" value="1"/>
</dbReference>
<name>K1L3G5_9BACL</name>
<comment type="similarity">
    <text evidence="2 10">Belongs to the transketolase family. DXPS subfamily.</text>
</comment>
<keyword evidence="9 10" id="KW-0414">Isoprene biosynthesis</keyword>
<dbReference type="EMBL" id="AMCK01000002">
    <property type="protein sequence ID" value="EKB46632.1"/>
    <property type="molecule type" value="Genomic_DNA"/>
</dbReference>
<dbReference type="HAMAP" id="MF_00315">
    <property type="entry name" value="DXP_synth"/>
    <property type="match status" value="1"/>
</dbReference>
<dbReference type="SMART" id="SM00861">
    <property type="entry name" value="Transket_pyr"/>
    <property type="match status" value="1"/>
</dbReference>
<dbReference type="FunFam" id="3.40.50.970:FF:000030">
    <property type="entry name" value="1-deoxy-D-xylulose-5-phosphate synthase"/>
    <property type="match status" value="1"/>
</dbReference>
<dbReference type="PROSITE" id="PS00801">
    <property type="entry name" value="TRANSKETOLASE_1"/>
    <property type="match status" value="1"/>
</dbReference>
<evidence type="ECO:0000256" key="7">
    <source>
        <dbReference type="ARBA" id="ARBA00022977"/>
    </source>
</evidence>
<dbReference type="NCBIfam" id="NF003933">
    <property type="entry name" value="PRK05444.2-2"/>
    <property type="match status" value="1"/>
</dbReference>
<feature type="binding site" evidence="10">
    <location>
        <begin position="113"/>
        <end position="115"/>
    </location>
    <ligand>
        <name>thiamine diphosphate</name>
        <dbReference type="ChEBI" id="CHEBI:58937"/>
    </ligand>
</feature>
<dbReference type="InterPro" id="IPR009014">
    <property type="entry name" value="Transketo_C/PFOR_II"/>
</dbReference>
<comment type="subunit">
    <text evidence="3 10">Homodimer.</text>
</comment>
<feature type="binding site" evidence="10">
    <location>
        <position position="72"/>
    </location>
    <ligand>
        <name>thiamine diphosphate</name>
        <dbReference type="ChEBI" id="CHEBI:58937"/>
    </ligand>
</feature>
<dbReference type="PANTHER" id="PTHR43322:SF5">
    <property type="entry name" value="1-DEOXY-D-XYLULOSE-5-PHOSPHATE SYNTHASE, CHLOROPLASTIC"/>
    <property type="match status" value="1"/>
</dbReference>
<evidence type="ECO:0000256" key="6">
    <source>
        <dbReference type="ARBA" id="ARBA00022842"/>
    </source>
</evidence>
<dbReference type="EC" id="2.2.1.7" evidence="10"/>
<dbReference type="RefSeq" id="WP_008404233.1">
    <property type="nucleotide sequence ID" value="NZ_AMCK01000002.1"/>
</dbReference>
<dbReference type="SUPFAM" id="SSF52518">
    <property type="entry name" value="Thiamin diphosphate-binding fold (THDP-binding)"/>
    <property type="match status" value="2"/>
</dbReference>
<evidence type="ECO:0000256" key="9">
    <source>
        <dbReference type="ARBA" id="ARBA00023229"/>
    </source>
</evidence>
<accession>K1L3G5</accession>
<organism evidence="12 13">
    <name type="scientific">Solibacillus isronensis B3W22</name>
    <dbReference type="NCBI Taxonomy" id="1224748"/>
    <lineage>
        <taxon>Bacteria</taxon>
        <taxon>Bacillati</taxon>
        <taxon>Bacillota</taxon>
        <taxon>Bacilli</taxon>
        <taxon>Bacillales</taxon>
        <taxon>Caryophanaceae</taxon>
        <taxon>Solibacillus</taxon>
    </lineage>
</organism>
<dbReference type="InterPro" id="IPR029061">
    <property type="entry name" value="THDP-binding"/>
</dbReference>
<dbReference type="PANTHER" id="PTHR43322">
    <property type="entry name" value="1-D-DEOXYXYLULOSE 5-PHOSPHATE SYNTHASE-RELATED"/>
    <property type="match status" value="1"/>
</dbReference>
<dbReference type="InterPro" id="IPR049557">
    <property type="entry name" value="Transketolase_CS"/>
</dbReference>
<evidence type="ECO:0000313" key="12">
    <source>
        <dbReference type="EMBL" id="EKB46632.1"/>
    </source>
</evidence>
<keyword evidence="4 10" id="KW-0808">Transferase</keyword>
<dbReference type="NCBIfam" id="TIGR00204">
    <property type="entry name" value="dxs"/>
    <property type="match status" value="1"/>
</dbReference>
<dbReference type="InterPro" id="IPR033248">
    <property type="entry name" value="Transketolase_C"/>
</dbReference>
<dbReference type="CDD" id="cd02007">
    <property type="entry name" value="TPP_DXS"/>
    <property type="match status" value="1"/>
</dbReference>
<feature type="binding site" evidence="10">
    <location>
        <position position="144"/>
    </location>
    <ligand>
        <name>Mg(2+)</name>
        <dbReference type="ChEBI" id="CHEBI:18420"/>
    </ligand>
</feature>
<dbReference type="GO" id="GO:0009228">
    <property type="term" value="P:thiamine biosynthetic process"/>
    <property type="evidence" value="ECO:0007669"/>
    <property type="project" value="UniProtKB-UniRule"/>
</dbReference>
<dbReference type="GO" id="GO:0016114">
    <property type="term" value="P:terpenoid biosynthetic process"/>
    <property type="evidence" value="ECO:0007669"/>
    <property type="project" value="UniProtKB-UniRule"/>
</dbReference>
<dbReference type="GO" id="GO:0005829">
    <property type="term" value="C:cytosol"/>
    <property type="evidence" value="ECO:0007669"/>
    <property type="project" value="TreeGrafter"/>
</dbReference>
<dbReference type="GO" id="GO:0000287">
    <property type="term" value="F:magnesium ion binding"/>
    <property type="evidence" value="ECO:0007669"/>
    <property type="project" value="UniProtKB-UniRule"/>
</dbReference>
<evidence type="ECO:0000256" key="10">
    <source>
        <dbReference type="HAMAP-Rule" id="MF_00315"/>
    </source>
</evidence>
<keyword evidence="8 10" id="KW-0786">Thiamine pyrophosphate</keyword>
<dbReference type="InterPro" id="IPR005475">
    <property type="entry name" value="Transketolase-like_Pyr-bd"/>
</dbReference>
<dbReference type="SUPFAM" id="SSF52922">
    <property type="entry name" value="TK C-terminal domain-like"/>
    <property type="match status" value="1"/>
</dbReference>
<reference evidence="12 13" key="1">
    <citation type="journal article" date="2012" name="J. Bacteriol.">
        <title>Draft Genome Sequence of Bacillus isronensis Strain B3W22, Isolated from the Upper Atmosphere.</title>
        <authorList>
            <person name="Shivaji S."/>
            <person name="Ara S."/>
            <person name="Singh S.K."/>
            <person name="Bandi S."/>
            <person name="Singh A."/>
            <person name="Pinnaka A.K."/>
        </authorList>
    </citation>
    <scope>NUCLEOTIDE SEQUENCE [LARGE SCALE GENOMIC DNA]</scope>
    <source>
        <strain evidence="12 13">B3W22</strain>
    </source>
</reference>
<evidence type="ECO:0000256" key="2">
    <source>
        <dbReference type="ARBA" id="ARBA00011081"/>
    </source>
</evidence>
<keyword evidence="13" id="KW-1185">Reference proteome</keyword>
<feature type="binding site" evidence="10">
    <location>
        <position position="173"/>
    </location>
    <ligand>
        <name>thiamine diphosphate</name>
        <dbReference type="ChEBI" id="CHEBI:58937"/>
    </ligand>
</feature>
<dbReference type="InterPro" id="IPR020826">
    <property type="entry name" value="Transketolase_BS"/>
</dbReference>
<dbReference type="GO" id="GO:0008661">
    <property type="term" value="F:1-deoxy-D-xylulose-5-phosphate synthase activity"/>
    <property type="evidence" value="ECO:0007669"/>
    <property type="project" value="UniProtKB-UniRule"/>
</dbReference>
<evidence type="ECO:0000259" key="11">
    <source>
        <dbReference type="SMART" id="SM00861"/>
    </source>
</evidence>
<keyword evidence="6 10" id="KW-0460">Magnesium</keyword>
<dbReference type="Pfam" id="PF13292">
    <property type="entry name" value="DXP_synthase_N"/>
    <property type="match status" value="1"/>
</dbReference>
<dbReference type="GO" id="GO:0019288">
    <property type="term" value="P:isopentenyl diphosphate biosynthetic process, methylerythritol 4-phosphate pathway"/>
    <property type="evidence" value="ECO:0007669"/>
    <property type="project" value="TreeGrafter"/>
</dbReference>
<dbReference type="Gene3D" id="3.40.50.970">
    <property type="match status" value="2"/>
</dbReference>
<proteinExistence type="inferred from homology"/>
<comment type="cofactor">
    <cofactor evidence="10">
        <name>Mg(2+)</name>
        <dbReference type="ChEBI" id="CHEBI:18420"/>
    </cofactor>
    <text evidence="10">Binds 1 Mg(2+) ion per subunit.</text>
</comment>
<evidence type="ECO:0000313" key="13">
    <source>
        <dbReference type="Proteomes" id="UP000004738"/>
    </source>
</evidence>
<comment type="catalytic activity">
    <reaction evidence="10">
        <text>D-glyceraldehyde 3-phosphate + pyruvate + H(+) = 1-deoxy-D-xylulose 5-phosphate + CO2</text>
        <dbReference type="Rhea" id="RHEA:12605"/>
        <dbReference type="ChEBI" id="CHEBI:15361"/>
        <dbReference type="ChEBI" id="CHEBI:15378"/>
        <dbReference type="ChEBI" id="CHEBI:16526"/>
        <dbReference type="ChEBI" id="CHEBI:57792"/>
        <dbReference type="ChEBI" id="CHEBI:59776"/>
        <dbReference type="EC" id="2.2.1.7"/>
    </reaction>
</comment>
<dbReference type="PATRIC" id="fig|1224748.3.peg.836"/>
<protein>
    <recommendedName>
        <fullName evidence="10">1-deoxy-D-xylulose-5-phosphate synthase</fullName>
        <ecNumber evidence="10">2.2.1.7</ecNumber>
    </recommendedName>
    <alternativeName>
        <fullName evidence="10">1-deoxyxylulose-5-phosphate synthase</fullName>
        <shortName evidence="10">DXP synthase</shortName>
        <shortName evidence="10">DXPS</shortName>
    </alternativeName>
</protein>
<dbReference type="PROSITE" id="PS00802">
    <property type="entry name" value="TRANSKETOLASE_2"/>
    <property type="match status" value="1"/>
</dbReference>
<dbReference type="Gene3D" id="3.40.50.920">
    <property type="match status" value="1"/>
</dbReference>
<dbReference type="Pfam" id="PF02779">
    <property type="entry name" value="Transket_pyr"/>
    <property type="match status" value="1"/>
</dbReference>
<sequence>MDLTKISSPSFLKDLNKKQLEALAGEIRAFLIEKCSITGGHIGPNLGVVELTIALHKAFNSPKDKFLWDVGHQAYVHKILTGRASQFDTLRQFKGLCGFPKLVESEHDMWETGHSSTSLSAAMGMAAARDIKGDKNFVVPIIGDGALTGGMALEALNHIGHEKTNMIVILNDNEMSIAPNVGALHDVLGRLRTAKEYSRAKEDLESLIHKIPMVGDKLAATAERVKDSLKYLVVSGVFFEELGFKYLGPIDGHDFEALEKTLEYAKKVQGPVLVHVLTKKGKGYKPAEDDTIGTWHGTGPYKMETGAFVKSSTKGPAWSSLVAESVRKCMKEDNRIVTITPAMPVGSKLEGIQKDFPNRFFDVGIAEQHATTMAAGLATQHMKPFLSIYSTFLQRAYDQVLHDIARPNLNVFIGIDRAGLVGADGETHQGVFDISFLRHIPNIVLMMPKDENEGQHMVKTAIDYNDGPIALRYPRGNGLGVEMDAEMKALPIGSWEVLREGTDAVILTFGTTIPMAMKAAEQLAYQGIDVRVVNARFIKPMDEAMLHEIMQENLPILTIEESLLQGGFGSAVLEFAFDKKYRNVQIERIGIPDEFIEHGEVDLLLEEINVTAEEAVKRITQLVPNKQSDRVK</sequence>
<evidence type="ECO:0000256" key="8">
    <source>
        <dbReference type="ARBA" id="ARBA00023052"/>
    </source>
</evidence>
<feature type="binding site" evidence="10">
    <location>
        <position position="173"/>
    </location>
    <ligand>
        <name>Mg(2+)</name>
        <dbReference type="ChEBI" id="CHEBI:18420"/>
    </ligand>
</feature>
<dbReference type="CDD" id="cd07033">
    <property type="entry name" value="TPP_PYR_DXS_TK_like"/>
    <property type="match status" value="1"/>
</dbReference>
<dbReference type="GO" id="GO:0030976">
    <property type="term" value="F:thiamine pyrophosphate binding"/>
    <property type="evidence" value="ECO:0007669"/>
    <property type="project" value="UniProtKB-UniRule"/>
</dbReference>
<comment type="pathway">
    <text evidence="1 10">Metabolic intermediate biosynthesis; 1-deoxy-D-xylulose 5-phosphate biosynthesis; 1-deoxy-D-xylulose 5-phosphate from D-glyceraldehyde 3-phosphate and pyruvate: step 1/1.</text>
</comment>
<feature type="binding site" evidence="10">
    <location>
        <position position="367"/>
    </location>
    <ligand>
        <name>thiamine diphosphate</name>
        <dbReference type="ChEBI" id="CHEBI:58937"/>
    </ligand>
</feature>
<comment type="cofactor">
    <cofactor evidence="10">
        <name>thiamine diphosphate</name>
        <dbReference type="ChEBI" id="CHEBI:58937"/>
    </cofactor>
    <text evidence="10">Binds 1 thiamine pyrophosphate per subunit.</text>
</comment>
<evidence type="ECO:0000256" key="5">
    <source>
        <dbReference type="ARBA" id="ARBA00022723"/>
    </source>
</evidence>
<gene>
    <name evidence="10 12" type="primary">dxs</name>
    <name evidence="12" type="ORF">B857_00842</name>
</gene>
<dbReference type="Proteomes" id="UP000004738">
    <property type="component" value="Unassembled WGS sequence"/>
</dbReference>
<keyword evidence="5 10" id="KW-0479">Metal-binding</keyword>
<dbReference type="FunFam" id="3.40.50.920:FF:000002">
    <property type="entry name" value="1-deoxy-D-xylulose-5-phosphate synthase"/>
    <property type="match status" value="1"/>
</dbReference>
<dbReference type="UniPathway" id="UPA00064">
    <property type="reaction ID" value="UER00091"/>
</dbReference>
<feature type="binding site" evidence="10">
    <location>
        <position position="284"/>
    </location>
    <ligand>
        <name>thiamine diphosphate</name>
        <dbReference type="ChEBI" id="CHEBI:58937"/>
    </ligand>
</feature>